<comment type="caution">
    <text evidence="1">The sequence shown here is derived from an EMBL/GenBank/DDBJ whole genome shotgun (WGS) entry which is preliminary data.</text>
</comment>
<dbReference type="RefSeq" id="WP_372388489.1">
    <property type="nucleotide sequence ID" value="NZ_JBGNYA010000001.1"/>
</dbReference>
<dbReference type="AlphaFoldDB" id="A0ABD5MHD2"/>
<dbReference type="Proteomes" id="UP001570511">
    <property type="component" value="Unassembled WGS sequence"/>
</dbReference>
<dbReference type="EMBL" id="JBGNYA010000001">
    <property type="protein sequence ID" value="MFA1610741.1"/>
    <property type="molecule type" value="Genomic_DNA"/>
</dbReference>
<gene>
    <name evidence="1" type="ORF">OS889_06935</name>
</gene>
<dbReference type="InterPro" id="IPR043901">
    <property type="entry name" value="DUF5787"/>
</dbReference>
<evidence type="ECO:0000313" key="2">
    <source>
        <dbReference type="Proteomes" id="UP001570511"/>
    </source>
</evidence>
<dbReference type="Pfam" id="PF19100">
    <property type="entry name" value="DUF5787"/>
    <property type="match status" value="1"/>
</dbReference>
<accession>A0ABD5MHD2</accession>
<evidence type="ECO:0000313" key="1">
    <source>
        <dbReference type="EMBL" id="MFA1610741.1"/>
    </source>
</evidence>
<protein>
    <submittedName>
        <fullName evidence="1">DUF5787 family protein</fullName>
    </submittedName>
</protein>
<reference evidence="1 2" key="1">
    <citation type="submission" date="2024-08" db="EMBL/GenBank/DDBJ databases">
        <title>Halobellus sp. MBLA0158 whole genome sequence.</title>
        <authorList>
            <person name="Hwang C.Y."/>
            <person name="Cho E.-S."/>
            <person name="Seo M.-J."/>
        </authorList>
    </citation>
    <scope>NUCLEOTIDE SEQUENCE [LARGE SCALE GENOMIC DNA]</scope>
    <source>
        <strain evidence="1 2">MBLA0158</strain>
    </source>
</reference>
<keyword evidence="2" id="KW-1185">Reference proteome</keyword>
<organism evidence="1 2">
    <name type="scientific">Halobellus rubicundus</name>
    <dbReference type="NCBI Taxonomy" id="2996466"/>
    <lineage>
        <taxon>Archaea</taxon>
        <taxon>Methanobacteriati</taxon>
        <taxon>Methanobacteriota</taxon>
        <taxon>Stenosarchaea group</taxon>
        <taxon>Halobacteria</taxon>
        <taxon>Halobacteriales</taxon>
        <taxon>Haloferacaceae</taxon>
        <taxon>Halobellus</taxon>
    </lineage>
</organism>
<sequence length="362" mass="40887">MAPGTAEFGFELLVCRWAESAWPPGSHEDTDESGAASPPARAREDAVLVARQLGTQERRWDTVVLECDPAGLAARARFGERELDSDLLHVVRNAPEEWAWYRDALPHPGYPWRYVRAAVHRAAGRGVVEKRRRGNRIEIRRVAPYPDWLRRIVAIENKPDLDASAARALSAQLEHDVETGLADEVWVATEATGDRIEPALLEDLPVDVGIVALSFDGGDDAASPAGPHVRTDASVEWYPTEVTPPDADRDEERRRRRLELAERAYGRGWRSYHETMRPDCRHFELRRVGRALVPHCAAKERSQTAAECAGSCPDFEPEPPAWRTRGWPIEGGPGKGIKRLLAGRREWIRDREREQERTDERE</sequence>
<name>A0ABD5MHD2_9EURY</name>
<proteinExistence type="predicted"/>